<comment type="similarity">
    <text evidence="2">Belongs to the GINS3/PSF3 family.</text>
</comment>
<evidence type="ECO:0000259" key="7">
    <source>
        <dbReference type="Pfam" id="PF22466"/>
    </source>
</evidence>
<dbReference type="Proteomes" id="UP001064489">
    <property type="component" value="Chromosome 12"/>
</dbReference>
<dbReference type="SUPFAM" id="SSF158573">
    <property type="entry name" value="GINS helical bundle-like"/>
    <property type="match status" value="1"/>
</dbReference>
<dbReference type="InterPro" id="IPR055221">
    <property type="entry name" value="PSF3_N"/>
</dbReference>
<dbReference type="Pfam" id="PF05916">
    <property type="entry name" value="Sld5"/>
    <property type="match status" value="1"/>
</dbReference>
<evidence type="ECO:0000256" key="2">
    <source>
        <dbReference type="ARBA" id="ARBA00006343"/>
    </source>
</evidence>
<evidence type="ECO:0000313" key="9">
    <source>
        <dbReference type="Proteomes" id="UP001064489"/>
    </source>
</evidence>
<keyword evidence="9" id="KW-1185">Reference proteome</keyword>
<dbReference type="GO" id="GO:0000811">
    <property type="term" value="C:GINS complex"/>
    <property type="evidence" value="ECO:0007669"/>
    <property type="project" value="TreeGrafter"/>
</dbReference>
<reference evidence="8" key="1">
    <citation type="journal article" date="2022" name="Plant J.">
        <title>Strategies of tolerance reflected in two North American maple genomes.</title>
        <authorList>
            <person name="McEvoy S.L."/>
            <person name="Sezen U.U."/>
            <person name="Trouern-Trend A."/>
            <person name="McMahon S.M."/>
            <person name="Schaberg P.G."/>
            <person name="Yang J."/>
            <person name="Wegrzyn J.L."/>
            <person name="Swenson N.G."/>
        </authorList>
    </citation>
    <scope>NUCLEOTIDE SEQUENCE</scope>
    <source>
        <strain evidence="8">91603</strain>
    </source>
</reference>
<feature type="domain" description="GINS subunit" evidence="6">
    <location>
        <begin position="264"/>
        <end position="372"/>
    </location>
</feature>
<keyword evidence="4" id="KW-0539">Nucleus</keyword>
<dbReference type="Gene3D" id="1.20.58.2050">
    <property type="match status" value="1"/>
</dbReference>
<gene>
    <name evidence="8" type="ORF">LWI28_024624</name>
</gene>
<dbReference type="InterPro" id="IPR021151">
    <property type="entry name" value="GINS_A"/>
</dbReference>
<dbReference type="CDD" id="cd11713">
    <property type="entry name" value="GINS_A_psf3"/>
    <property type="match status" value="1"/>
</dbReference>
<proteinExistence type="inferred from homology"/>
<evidence type="ECO:0000259" key="6">
    <source>
        <dbReference type="Pfam" id="PF05916"/>
    </source>
</evidence>
<protein>
    <recommendedName>
        <fullName evidence="10">DNA replication complex GINS protein PSF3</fullName>
    </recommendedName>
</protein>
<comment type="subcellular location">
    <subcellularLocation>
        <location evidence="1">Nucleus</location>
    </subcellularLocation>
</comment>
<name>A0AAD5NI30_ACENE</name>
<evidence type="ECO:0000256" key="3">
    <source>
        <dbReference type="ARBA" id="ARBA00022705"/>
    </source>
</evidence>
<dbReference type="InterPro" id="IPR036224">
    <property type="entry name" value="GINS_bundle-like_dom_sf"/>
</dbReference>
<evidence type="ECO:0000256" key="5">
    <source>
        <dbReference type="SAM" id="MobiDB-lite"/>
    </source>
</evidence>
<evidence type="ECO:0008006" key="10">
    <source>
        <dbReference type="Google" id="ProtNLM"/>
    </source>
</evidence>
<dbReference type="AlphaFoldDB" id="A0AAD5NI30"/>
<sequence length="393" mass="44417">MWTPWSNITRLFRWASCFTAPLDHEEDINDGFPNMVKGKKITSEKLYRRRSGSIDFSSQSHEQQTRNSAADDHENTTSSNNNDSKQSLWTHFAYDDKEEEEDEDFIVFCFKEDGAFYIAKDVKSESSNHIDYCTTRSSWSLNRKEEEGVVYLDLAAASSNRGVLSSDSNRSDHSTGSFAFPVETGSTNDATASSQNANYYDIDDILAEEEFVPVVFYKSANGVKVDPTAEKDCVEKGAKIELPFWLAQELYLRQAVSLSIPTCFNQNTRREIQADAACVDLKSRCPYFYEFGSNKLDSHSHSALIYSFIDSVGDRTIGKMLLSTFQMRYKEILTKAHTTAYAPASKSLAVLTKEETSLHEAARSSMAAFKKWRIGGPRFQRASVLGRKRKSTE</sequence>
<dbReference type="PANTHER" id="PTHR22768:SF0">
    <property type="entry name" value="DNA REPLICATION COMPLEX GINS PROTEIN PSF3"/>
    <property type="match status" value="1"/>
</dbReference>
<dbReference type="CDD" id="cd21693">
    <property type="entry name" value="GINS_B_Psf3"/>
    <property type="match status" value="1"/>
</dbReference>
<evidence type="ECO:0000256" key="4">
    <source>
        <dbReference type="ARBA" id="ARBA00023242"/>
    </source>
</evidence>
<evidence type="ECO:0000256" key="1">
    <source>
        <dbReference type="ARBA" id="ARBA00004123"/>
    </source>
</evidence>
<dbReference type="GO" id="GO:1902975">
    <property type="term" value="P:mitotic DNA replication initiation"/>
    <property type="evidence" value="ECO:0007669"/>
    <property type="project" value="TreeGrafter"/>
</dbReference>
<organism evidence="8 9">
    <name type="scientific">Acer negundo</name>
    <name type="common">Box elder</name>
    <dbReference type="NCBI Taxonomy" id="4023"/>
    <lineage>
        <taxon>Eukaryota</taxon>
        <taxon>Viridiplantae</taxon>
        <taxon>Streptophyta</taxon>
        <taxon>Embryophyta</taxon>
        <taxon>Tracheophyta</taxon>
        <taxon>Spermatophyta</taxon>
        <taxon>Magnoliopsida</taxon>
        <taxon>eudicotyledons</taxon>
        <taxon>Gunneridae</taxon>
        <taxon>Pentapetalae</taxon>
        <taxon>rosids</taxon>
        <taxon>malvids</taxon>
        <taxon>Sapindales</taxon>
        <taxon>Sapindaceae</taxon>
        <taxon>Hippocastanoideae</taxon>
        <taxon>Acereae</taxon>
        <taxon>Acer</taxon>
    </lineage>
</organism>
<dbReference type="SUPFAM" id="SSF160059">
    <property type="entry name" value="PriA/YqbF domain"/>
    <property type="match status" value="1"/>
</dbReference>
<dbReference type="InterPro" id="IPR010492">
    <property type="entry name" value="GINS_Psf3"/>
</dbReference>
<dbReference type="EMBL" id="JAJSOW010000107">
    <property type="protein sequence ID" value="KAI9157577.1"/>
    <property type="molecule type" value="Genomic_DNA"/>
</dbReference>
<feature type="region of interest" description="Disordered" evidence="5">
    <location>
        <begin position="53"/>
        <end position="84"/>
    </location>
</feature>
<comment type="caution">
    <text evidence="8">The sequence shown here is derived from an EMBL/GenBank/DDBJ whole genome shotgun (WGS) entry which is preliminary data.</text>
</comment>
<dbReference type="InterPro" id="IPR038437">
    <property type="entry name" value="GINS_Psf3_sf"/>
</dbReference>
<reference evidence="8" key="2">
    <citation type="submission" date="2023-02" db="EMBL/GenBank/DDBJ databases">
        <authorList>
            <person name="Swenson N.G."/>
            <person name="Wegrzyn J.L."/>
            <person name="Mcevoy S.L."/>
        </authorList>
    </citation>
    <scope>NUCLEOTIDE SEQUENCE</scope>
    <source>
        <strain evidence="8">91603</strain>
        <tissue evidence="8">Leaf</tissue>
    </source>
</reference>
<evidence type="ECO:0000313" key="8">
    <source>
        <dbReference type="EMBL" id="KAI9157577.1"/>
    </source>
</evidence>
<keyword evidence="3" id="KW-0235">DNA replication</keyword>
<feature type="compositionally biased region" description="Polar residues" evidence="5">
    <location>
        <begin position="54"/>
        <end position="68"/>
    </location>
</feature>
<feature type="domain" description="DNA replication complex GINS protein PSF3 N-terminal" evidence="7">
    <location>
        <begin position="200"/>
        <end position="251"/>
    </location>
</feature>
<dbReference type="PANTHER" id="PTHR22768">
    <property type="entry name" value="DNA REPLICATION COMPLEX GINS PROTEIN PSF3"/>
    <property type="match status" value="1"/>
</dbReference>
<accession>A0AAD5NI30</accession>
<dbReference type="Pfam" id="PF22466">
    <property type="entry name" value="PSF3_N"/>
    <property type="match status" value="1"/>
</dbReference>